<dbReference type="InterPro" id="IPR036894">
    <property type="entry name" value="YbaB-like_sf"/>
</dbReference>
<dbReference type="SUPFAM" id="SSF82607">
    <property type="entry name" value="YbaB-like"/>
    <property type="match status" value="1"/>
</dbReference>
<keyword evidence="2" id="KW-0963">Cytoplasm</keyword>
<gene>
    <name evidence="4" type="ORF">Rain11_1745</name>
</gene>
<comment type="subunit">
    <text evidence="2">Homodimer.</text>
</comment>
<comment type="similarity">
    <text evidence="2">Belongs to the YbaB/EbfC family.</text>
</comment>
<dbReference type="GO" id="GO:0003677">
    <property type="term" value="F:DNA binding"/>
    <property type="evidence" value="ECO:0007669"/>
    <property type="project" value="UniProtKB-UniRule"/>
</dbReference>
<feature type="coiled-coil region" evidence="3">
    <location>
        <begin position="5"/>
        <end position="32"/>
    </location>
</feature>
<evidence type="ECO:0000313" key="4">
    <source>
        <dbReference type="EMBL" id="PKQ68277.1"/>
    </source>
</evidence>
<keyword evidence="1 2" id="KW-0238">DNA-binding</keyword>
<evidence type="ECO:0000313" key="5">
    <source>
        <dbReference type="Proteomes" id="UP000233387"/>
    </source>
</evidence>
<sequence length="112" mass="12244">MNFNLGNLVGKVKELQTKLQEAREGLKHLSATAESGAGLVKATVNGNRQVISIEIDNELIKPEEKEMLQDLIAAAINKAMQEIENKIAEHFQNIAGGIMPDMPNLDFGKFGL</sequence>
<dbReference type="NCBIfam" id="TIGR00103">
    <property type="entry name" value="DNA_YbaB_EbfC"/>
    <property type="match status" value="1"/>
</dbReference>
<comment type="subcellular location">
    <subcellularLocation>
        <location evidence="2">Cytoplasm</location>
        <location evidence="2">Nucleoid</location>
    </subcellularLocation>
</comment>
<dbReference type="EMBL" id="NKXO01000026">
    <property type="protein sequence ID" value="PKQ68277.1"/>
    <property type="molecule type" value="Genomic_DNA"/>
</dbReference>
<protein>
    <recommendedName>
        <fullName evidence="2">Nucleoid-associated protein Rain11_1745</fullName>
    </recommendedName>
</protein>
<proteinExistence type="inferred from homology"/>
<dbReference type="OrthoDB" id="9808738at2"/>
<comment type="function">
    <text evidence="2">Binds to DNA and alters its conformation. May be involved in regulation of gene expression, nucleoid organization and DNA protection.</text>
</comment>
<comment type="caution">
    <text evidence="4">The sequence shown here is derived from an EMBL/GenBank/DDBJ whole genome shotgun (WGS) entry which is preliminary data.</text>
</comment>
<dbReference type="HAMAP" id="MF_00274">
    <property type="entry name" value="DNA_YbaB_EbfC"/>
    <property type="match status" value="1"/>
</dbReference>
<evidence type="ECO:0000256" key="3">
    <source>
        <dbReference type="SAM" id="Coils"/>
    </source>
</evidence>
<dbReference type="InterPro" id="IPR004401">
    <property type="entry name" value="YbaB/EbfC"/>
</dbReference>
<dbReference type="Gene3D" id="3.30.1310.10">
    <property type="entry name" value="Nucleoid-associated protein YbaB-like domain"/>
    <property type="match status" value="1"/>
</dbReference>
<dbReference type="Proteomes" id="UP000233387">
    <property type="component" value="Unassembled WGS sequence"/>
</dbReference>
<reference evidence="4 5" key="1">
    <citation type="submission" date="2017-06" db="EMBL/GenBank/DDBJ databases">
        <title>Raineya orbicola gen. nov., sp. nov. a slightly thermophilic bacterium of the phylum Bacteroidetes and the description of Raineyaceae fam. nov.</title>
        <authorList>
            <person name="Albuquerque L."/>
            <person name="Polonia A.R.M."/>
            <person name="Barroso C."/>
            <person name="Froufe H.J.C."/>
            <person name="Lage O."/>
            <person name="Lobo-Da-Cunha A."/>
            <person name="Egas C."/>
            <person name="Da Costa M.S."/>
        </authorList>
    </citation>
    <scope>NUCLEOTIDE SEQUENCE [LARGE SCALE GENOMIC DNA]</scope>
    <source>
        <strain evidence="4 5">SPSPC-11</strain>
    </source>
</reference>
<name>A0A2N3ID99_9BACT</name>
<dbReference type="GO" id="GO:0043590">
    <property type="term" value="C:bacterial nucleoid"/>
    <property type="evidence" value="ECO:0007669"/>
    <property type="project" value="UniProtKB-UniRule"/>
</dbReference>
<dbReference type="GO" id="GO:0005829">
    <property type="term" value="C:cytosol"/>
    <property type="evidence" value="ECO:0007669"/>
    <property type="project" value="TreeGrafter"/>
</dbReference>
<evidence type="ECO:0000256" key="1">
    <source>
        <dbReference type="ARBA" id="ARBA00023125"/>
    </source>
</evidence>
<organism evidence="4 5">
    <name type="scientific">Raineya orbicola</name>
    <dbReference type="NCBI Taxonomy" id="2016530"/>
    <lineage>
        <taxon>Bacteria</taxon>
        <taxon>Pseudomonadati</taxon>
        <taxon>Bacteroidota</taxon>
        <taxon>Cytophagia</taxon>
        <taxon>Cytophagales</taxon>
        <taxon>Raineyaceae</taxon>
        <taxon>Raineya</taxon>
    </lineage>
</organism>
<dbReference type="PANTHER" id="PTHR33449">
    <property type="entry name" value="NUCLEOID-ASSOCIATED PROTEIN YBAB"/>
    <property type="match status" value="1"/>
</dbReference>
<keyword evidence="5" id="KW-1185">Reference proteome</keyword>
<accession>A0A2N3ID99</accession>
<dbReference type="PANTHER" id="PTHR33449:SF1">
    <property type="entry name" value="NUCLEOID-ASSOCIATED PROTEIN YBAB"/>
    <property type="match status" value="1"/>
</dbReference>
<dbReference type="Pfam" id="PF02575">
    <property type="entry name" value="YbaB_DNA_bd"/>
    <property type="match status" value="1"/>
</dbReference>
<dbReference type="RefSeq" id="WP_101359016.1">
    <property type="nucleotide sequence ID" value="NZ_NKXO01000026.1"/>
</dbReference>
<dbReference type="PIRSF" id="PIRSF004555">
    <property type="entry name" value="UCP004555"/>
    <property type="match status" value="1"/>
</dbReference>
<dbReference type="AlphaFoldDB" id="A0A2N3ID99"/>
<evidence type="ECO:0000256" key="2">
    <source>
        <dbReference type="HAMAP-Rule" id="MF_00274"/>
    </source>
</evidence>
<keyword evidence="3" id="KW-0175">Coiled coil</keyword>